<dbReference type="PANTHER" id="PTHR32305:SF15">
    <property type="entry name" value="PROTEIN RHSA-RELATED"/>
    <property type="match status" value="1"/>
</dbReference>
<dbReference type="InterPro" id="IPR050708">
    <property type="entry name" value="T6SS_VgrG/RHS"/>
</dbReference>
<dbReference type="PANTHER" id="PTHR32305">
    <property type="match status" value="1"/>
</dbReference>
<evidence type="ECO:0000313" key="2">
    <source>
        <dbReference type="Proteomes" id="UP001233836"/>
    </source>
</evidence>
<dbReference type="NCBIfam" id="TIGR03696">
    <property type="entry name" value="Rhs_assc_core"/>
    <property type="match status" value="1"/>
</dbReference>
<organism evidence="1 2">
    <name type="scientific">Paenibacillus tundrae</name>
    <dbReference type="NCBI Taxonomy" id="528187"/>
    <lineage>
        <taxon>Bacteria</taxon>
        <taxon>Bacillati</taxon>
        <taxon>Bacillota</taxon>
        <taxon>Bacilli</taxon>
        <taxon>Bacillales</taxon>
        <taxon>Paenibacillaceae</taxon>
        <taxon>Paenibacillus</taxon>
    </lineage>
</organism>
<gene>
    <name evidence="1" type="ORF">J2T19_005697</name>
</gene>
<dbReference type="InterPro" id="IPR022385">
    <property type="entry name" value="Rhs_assc_core"/>
</dbReference>
<keyword evidence="2" id="KW-1185">Reference proteome</keyword>
<proteinExistence type="predicted"/>
<dbReference type="Proteomes" id="UP001233836">
    <property type="component" value="Unassembled WGS sequence"/>
</dbReference>
<dbReference type="RefSeq" id="WP_307221752.1">
    <property type="nucleotide sequence ID" value="NZ_JAUSTI010000035.1"/>
</dbReference>
<comment type="caution">
    <text evidence="1">The sequence shown here is derived from an EMBL/GenBank/DDBJ whole genome shotgun (WGS) entry which is preliminary data.</text>
</comment>
<reference evidence="1 2" key="1">
    <citation type="submission" date="2023-07" db="EMBL/GenBank/DDBJ databases">
        <title>Sorghum-associated microbial communities from plants grown in Nebraska, USA.</title>
        <authorList>
            <person name="Schachtman D."/>
        </authorList>
    </citation>
    <scope>NUCLEOTIDE SEQUENCE [LARGE SCALE GENOMIC DNA]</scope>
    <source>
        <strain evidence="1 2">DS1314</strain>
    </source>
</reference>
<dbReference type="EMBL" id="JAUSTI010000035">
    <property type="protein sequence ID" value="MDQ0174165.1"/>
    <property type="molecule type" value="Genomic_DNA"/>
</dbReference>
<name>A0ABT9WN11_9BACL</name>
<sequence>MDNNIRHFVHDGWHVVNELDETERVQASYIRGHEWLTQLDDQGHMAYYVNNIHGDVTHLTGQQGQILNAYMYDAFGNKLSAREQRGNPFRYAGEMQDALTGHYYLRARFYNPQIARFTQEDTYRGDGLNLYAYVANNPIRYVDPSGYMCQDKGNVYKSPGEILRDKYNDLSPSERTARMNILAEENAYRILLQMENSMPRSHFVERHGAQMTLQAQFNRAGQGINPTTGVIETRRGRVVLPSAATRFFTHRDQLTIIERSQTIFERNSDLDLASRLDLATRPITFKYDIGEGYQRGTLAYGVSKTGQVFYNINTLQPVTAFPIWGR</sequence>
<accession>A0ABT9WN11</accession>
<evidence type="ECO:0000313" key="1">
    <source>
        <dbReference type="EMBL" id="MDQ0174165.1"/>
    </source>
</evidence>
<protein>
    <submittedName>
        <fullName evidence="1">RHS repeat-associated protein</fullName>
    </submittedName>
</protein>
<dbReference type="Gene3D" id="2.180.10.10">
    <property type="entry name" value="RHS repeat-associated core"/>
    <property type="match status" value="1"/>
</dbReference>